<evidence type="ECO:0000256" key="10">
    <source>
        <dbReference type="SAM" id="Phobius"/>
    </source>
</evidence>
<keyword evidence="10" id="KW-0472">Membrane</keyword>
<dbReference type="Pfam" id="PF19309">
    <property type="entry name" value="Frem_N"/>
    <property type="match status" value="1"/>
</dbReference>
<evidence type="ECO:0000256" key="1">
    <source>
        <dbReference type="ARBA" id="ARBA00005529"/>
    </source>
</evidence>
<proteinExistence type="inferred from homology"/>
<keyword evidence="2" id="KW-0479">Metal-binding</keyword>
<evidence type="ECO:0000259" key="11">
    <source>
        <dbReference type="SMART" id="SM00237"/>
    </source>
</evidence>
<keyword evidence="10" id="KW-0812">Transmembrane</keyword>
<comment type="similarity">
    <text evidence="1">Belongs to the FRAS1 family.</text>
</comment>
<feature type="domain" description="Calx-beta" evidence="11">
    <location>
        <begin position="2056"/>
        <end position="2160"/>
    </location>
</feature>
<feature type="repeat" description="CSPG" evidence="8">
    <location>
        <begin position="1597"/>
        <end position="1692"/>
    </location>
</feature>
<reference evidence="12" key="3">
    <citation type="submission" date="2025-09" db="UniProtKB">
        <authorList>
            <consortium name="Ensembl"/>
        </authorList>
    </citation>
    <scope>IDENTIFICATION</scope>
</reference>
<feature type="repeat" description="CSPG" evidence="8">
    <location>
        <begin position="1244"/>
        <end position="1341"/>
    </location>
</feature>
<organism evidence="12 13">
    <name type="scientific">Pygocentrus nattereri</name>
    <name type="common">Red-bellied piranha</name>
    <dbReference type="NCBI Taxonomy" id="42514"/>
    <lineage>
        <taxon>Eukaryota</taxon>
        <taxon>Metazoa</taxon>
        <taxon>Chordata</taxon>
        <taxon>Craniata</taxon>
        <taxon>Vertebrata</taxon>
        <taxon>Euteleostomi</taxon>
        <taxon>Actinopterygii</taxon>
        <taxon>Neopterygii</taxon>
        <taxon>Teleostei</taxon>
        <taxon>Ostariophysi</taxon>
        <taxon>Characiformes</taxon>
        <taxon>Characoidei</taxon>
        <taxon>Pygocentrus</taxon>
    </lineage>
</organism>
<keyword evidence="3" id="KW-0732">Signal</keyword>
<keyword evidence="7" id="KW-0325">Glycoprotein</keyword>
<dbReference type="SUPFAM" id="SSF141072">
    <property type="entry name" value="CalX-like"/>
    <property type="match status" value="5"/>
</dbReference>
<keyword evidence="6" id="KW-0130">Cell adhesion</keyword>
<feature type="repeat" description="CSPG" evidence="8">
    <location>
        <begin position="283"/>
        <end position="377"/>
    </location>
</feature>
<feature type="repeat" description="CSPG" evidence="8">
    <location>
        <begin position="773"/>
        <end position="865"/>
    </location>
</feature>
<keyword evidence="4" id="KW-0677">Repeat</keyword>
<feature type="region of interest" description="Disordered" evidence="9">
    <location>
        <begin position="3073"/>
        <end position="3113"/>
    </location>
</feature>
<feature type="repeat" description="CSPG" evidence="8">
    <location>
        <begin position="1474"/>
        <end position="1563"/>
    </location>
</feature>
<feature type="repeat" description="CSPG" evidence="8">
    <location>
        <begin position="1007"/>
        <end position="1109"/>
    </location>
</feature>
<evidence type="ECO:0000256" key="4">
    <source>
        <dbReference type="ARBA" id="ARBA00022737"/>
    </source>
</evidence>
<dbReference type="Pfam" id="PF03160">
    <property type="entry name" value="Calx-beta"/>
    <property type="match status" value="4"/>
</dbReference>
<evidence type="ECO:0000256" key="3">
    <source>
        <dbReference type="ARBA" id="ARBA00022729"/>
    </source>
</evidence>
<dbReference type="GO" id="GO:0007155">
    <property type="term" value="P:cell adhesion"/>
    <property type="evidence" value="ECO:0007669"/>
    <property type="project" value="UniProtKB-KW"/>
</dbReference>
<dbReference type="InterPro" id="IPR038081">
    <property type="entry name" value="CalX-like_sf"/>
</dbReference>
<evidence type="ECO:0000256" key="8">
    <source>
        <dbReference type="PROSITE-ProRule" id="PRU01201"/>
    </source>
</evidence>
<dbReference type="GO" id="GO:0016020">
    <property type="term" value="C:membrane"/>
    <property type="evidence" value="ECO:0007669"/>
    <property type="project" value="InterPro"/>
</dbReference>
<feature type="repeat" description="CSPG" evidence="8">
    <location>
        <begin position="646"/>
        <end position="752"/>
    </location>
</feature>
<feature type="domain" description="Calx-beta" evidence="11">
    <location>
        <begin position="1698"/>
        <end position="1798"/>
    </location>
</feature>
<feature type="repeat" description="CSPG" evidence="8">
    <location>
        <begin position="1130"/>
        <end position="1223"/>
    </location>
</feature>
<sequence length="3113" mass="345721">MSLNGRPFFYSLPTDKISFIAIMISLCLFSADGTYWDSVYHYQQRPRPDSASIIQGNNEIVVQRGCSVMVDPMNHLITRVQPGDRCFFTVLDHEPLVKRYGTLSPKKFPCSFRKGEVEYLHFGSESSGTDCVRLQLRYDTQTDTIVLPLTLRVLVIPNKQKLVTLNQPLVVDKQNGYSNLINSQALEIRQGASKCMLTPLIGTGGYPRYGSLLNYFPSSQSIDCNAFLSLGVRYKLNSITGSPKVDFVPFMVEKLDRQDRKLRQEHFQLKVVIDGTTVNSPPKPSFISLMMMEVSQFVMTAITSDMLAAEDLDCDPDALIFNVVSPPEQGIIISTDNPSQPVSSFYQRDLRDLKIAFKPPAEDSDSERILHAEFVVVDQEGSTSERFSFMIVVKPMNTLAPVVTLNAGQLLFEGQSRPLSSRLNLCISDEDNLADVRISVVHGLRYGRLTVLGSQRKFFTPDDLDAGVVVYEHDGSETCSDNIVFRMTDGKNEVEFLFPVTIVPEDDEPPVVNVNTGLVVIKGEVKQILPVVLSATDVDSENIHLKFTLAPPYSSLGQVLLRQTQTPADISSWIFSETDHVFEKVTAEWYLSDIVEGKLFYRHTGPALTSTITDQFTFRVQDDNEPPNQSGEHIFYIKVNPIDDLAPELFPGTTLKVTVWEYEMTILNKNMLHFTDLVSADKDLRYTIIFPTINQDLNNSTLLGHFVLTDSPNTIITEFTQAQINYGKVSYKPPNQEIGLIPREIQFTFTVKDAAGNLANGHFTILLRPVNNKPPQITNTGFNVVSKSNYIITKDVLDVTDQDTVSENITFTVIQLPNSGVLKCLGNVLTVGKIFELRDLERGLLVYVHNGGVESLHDNFKVDVSDGFHNVPITVKVNISPVNPVSPMVTLHPGTLDIVMEVPEKGMAKIMSNSTEDNRQNTDGVNLTVESAPRFGVIQVNGILSSIFTLRNLINGTVTYIHTAGEVGPVIKKDSFSLNISGKWIVNGNMIQKVTAHVSILPVDNSPPVIHVREQFTVEEGGKNIIGVDNIQARDLDSVVDEILCTILVQPSFGFIENVSPALGYEKSRAGIAVTAFSIKNVQLGHIYYIQSVHRGIEPVEDRFAFQCTDGINLSDQHIFPVVIIPTNDEEPVIFSREFVVMEGMSLTIDIPILNVQDLDIPKNILEFEIITTPKHGRIVQHLPTITEVIVKFTLQQIQTASTIMYEHDGSETKNDSFTVRLTDGKYVVEKLIIVLILPVDDETPRLSVNNGLEVQFGEVKIITNRSLKATDLDSLDSNLTFMIRQGPAQGLLQHLDKSQNKVFNLTIGMNFTQDDIDKALIQYVHIGQGGIRDVIKFDVTDGINPLVDRYFYITIGMMDKVYPVVINKGVALPEGGSMILTTNILSTSDLNSPDELLRFTITRPPSRGRLECTDHPGVLIYSFTQLQLAGSKIRYVHTSQEEVRLDSFEFQVTDGFNVVFRTFRVSITDVDNKLPVLSIHTLILGQGKERLITPFELGVEDQDTADHLLHVIITQGPVHGEILFNRTRSVTTFTKEDLCKNLITYKHDGTNHGEDTFMFTVTDGANSGFFVFPEMEHETIQPQFLKIQILLEDQGTPRLVVNRPALSLTMLNTGQLGFRFTSKVLKAVERRQESVDLIYRMTEPPKYGFIRHTELNNTNTFTQGDINDMKIYYVLLDGVNATTDAFSFTVEDKEGKRLLPQPFLLHWCWVSIEEKVYRVEEERQLLEVTLKRRGYLGETSFVTIGTVDGTAVLGQDFHGNAQRQVQFNPGQTRATWRLRILDDQLYESSETFQVVLSEPVLTLLEQPSTTTVEIIDPQDECTVFFSQSELKVEEDVGELLIPVQRRGDVSQELMVTCYTQQGSARGTSPGSVLSFSDYISRPEGRSSVLTFHRGEREKLCGVLIIDDSLYEGQESFNVTLDQPMGGRLGSEPQSVRIIILPHADDEPSVFFAEGVYAVEESAGSVEVQVCRSGSDLSQPATVTLSSASTRPPSAQAGVDYVAFGRSVDFAPGVTMVPVKVLILDDVGGPVLEGAEQFQLVLNMPMNATLGQPIRAIVTIDDSQSDGPSLQFALSEYRVDESDGRVVAMVIRSGDLTRRLQVRCYTRQSSAQAMMDYEERPDTDLSIITFQPGEREQRCEVTLVDDSEYEEEEEFRLVLGVPSSQSAERISLGKQKETMVKISDLRDKPVIRFSETRFTVKEPKNPGDTETVHISVQRLGDCSRTSTVRVHTRDGSATAGHDYTPLQFSEGQTLHVVEVYVLYDTETETRETFTVRLRPDDSMVADVQNTKVMVYIDEGGPVGGLTFPAPPEIMSLLEFETDPNPYTVHVHADHRPHPPAGYPLVCLTACDRRHSQSSALGAVCVSEGLNSSVSEFRWFVGGAEAGVGWSLKELEEGVFMAPVRDRLLDGVYFGSGWRVQCAVRAVGLSGQRGLEQYSSVTHISTEDGMCQSHTPGVVGVEPFSAKIRYTGSEDPAHPHLVSLTVSVPHTDGLLPLISTQPLSWSVALTADPSRVGIHRCSNLLQRSEVTTRHGFISNNSTHSHAHSSGLWSPSTHRFYSNLDLEACMWTFHAYYDMSELLSDCGGSIATDRQVDLVQSFVSLRLPLFVSYLFSGPSGWMTFDLHTELKLTFVYDTSILWHQGIASPPDTELRGSLYPTSMRINEEGRLVVTFRTEAGFRGLFILSHPGTAQLCSSVVRCVDQPVLSFSLSLLSTESTFNQPAQTWSFTSQHSVHDYSGSYSVRLLPCVAPPTVAYTNPPVCHPQQPITFSLDVRFQQVSDAVPAEFTLNTRLYLMAKKELWLSDGSMGFGEGADVVFSEGSQIFGRVVVDPVLNLGSSFLCRVQKVFLCAGADGYVPKYRPDNGELGCLADSAALTYRFKILDKSSPHTQDLAFGGAPFAAQLAEDTPGAEPLVKQAASDGFSLSSAPLFQAAAGRQWYVHVVYTVRSSKRNDRHTRSLKSKDQHHHSVAPSTFRTGSLRRRAADEAKDELIGQRSGRGTNLQPIGLRGAPSALQVPRREEAGLDWPVGGASLGDSEETVSAAQTAALAVAGLVCLIGVTAFVWISRRRRTETTKKHTHTVQTRHTHSYRPHTHSGSWERRRDTEDSGNSEV</sequence>
<dbReference type="InterPro" id="IPR051561">
    <property type="entry name" value="FRAS1_ECM"/>
</dbReference>
<protein>
    <recommendedName>
        <fullName evidence="11">Calx-beta domain-containing protein</fullName>
    </recommendedName>
</protein>
<keyword evidence="10" id="KW-1133">Transmembrane helix</keyword>
<dbReference type="PROSITE" id="PS51854">
    <property type="entry name" value="CSPG"/>
    <property type="match status" value="11"/>
</dbReference>
<dbReference type="Proteomes" id="UP001501920">
    <property type="component" value="Chromosome 9"/>
</dbReference>
<feature type="transmembrane region" description="Helical" evidence="10">
    <location>
        <begin position="3047"/>
        <end position="3067"/>
    </location>
</feature>
<feature type="compositionally biased region" description="Basic residues" evidence="9">
    <location>
        <begin position="3073"/>
        <end position="3094"/>
    </location>
</feature>
<keyword evidence="5" id="KW-0106">Calcium</keyword>
<name>A0A3B4DI40_PYGNA</name>
<evidence type="ECO:0000313" key="12">
    <source>
        <dbReference type="Ensembl" id="ENSPNAP00000024062.2"/>
    </source>
</evidence>
<feature type="repeat" description="CSPG" evidence="8">
    <location>
        <begin position="1362"/>
        <end position="1454"/>
    </location>
</feature>
<dbReference type="Gene3D" id="2.60.40.2030">
    <property type="match status" value="5"/>
</dbReference>
<keyword evidence="13" id="KW-1185">Reference proteome</keyword>
<dbReference type="InterPro" id="IPR003644">
    <property type="entry name" value="Calx_beta"/>
</dbReference>
<evidence type="ECO:0000256" key="2">
    <source>
        <dbReference type="ARBA" id="ARBA00022723"/>
    </source>
</evidence>
<dbReference type="GeneTree" id="ENSGT00940000162501"/>
<feature type="domain" description="Calx-beta" evidence="11">
    <location>
        <begin position="1811"/>
        <end position="1922"/>
    </location>
</feature>
<dbReference type="Ensembl" id="ENSPNAT00000011074.2">
    <property type="protein sequence ID" value="ENSPNAP00000024062.2"/>
    <property type="gene ID" value="ENSPNAG00000008646.2"/>
</dbReference>
<evidence type="ECO:0000256" key="9">
    <source>
        <dbReference type="SAM" id="MobiDB-lite"/>
    </source>
</evidence>
<dbReference type="PANTHER" id="PTHR45739">
    <property type="entry name" value="MATRIX PROTEIN, PUTATIVE-RELATED"/>
    <property type="match status" value="1"/>
</dbReference>
<feature type="repeat" description="CSPG" evidence="8">
    <location>
        <begin position="509"/>
        <end position="621"/>
    </location>
</feature>
<feature type="repeat" description="CSPG" evidence="8">
    <location>
        <begin position="400"/>
        <end position="488"/>
    </location>
</feature>
<dbReference type="GO" id="GO:0009653">
    <property type="term" value="P:anatomical structure morphogenesis"/>
    <property type="evidence" value="ECO:0007669"/>
    <property type="project" value="TreeGrafter"/>
</dbReference>
<feature type="domain" description="Calx-beta" evidence="11">
    <location>
        <begin position="1937"/>
        <end position="2043"/>
    </location>
</feature>
<evidence type="ECO:0000313" key="13">
    <source>
        <dbReference type="Proteomes" id="UP001501920"/>
    </source>
</evidence>
<accession>A0A3B4DI40</accession>
<reference evidence="12" key="2">
    <citation type="submission" date="2025-08" db="UniProtKB">
        <authorList>
            <consortium name="Ensembl"/>
        </authorList>
    </citation>
    <scope>IDENTIFICATION</scope>
</reference>
<dbReference type="SMART" id="SM00237">
    <property type="entry name" value="Calx_beta"/>
    <property type="match status" value="5"/>
</dbReference>
<dbReference type="GO" id="GO:0046872">
    <property type="term" value="F:metal ion binding"/>
    <property type="evidence" value="ECO:0007669"/>
    <property type="project" value="UniProtKB-KW"/>
</dbReference>
<feature type="compositionally biased region" description="Basic residues" evidence="9">
    <location>
        <begin position="2952"/>
        <end position="2969"/>
    </location>
</feature>
<feature type="compositionally biased region" description="Basic and acidic residues" evidence="9">
    <location>
        <begin position="2983"/>
        <end position="2993"/>
    </location>
</feature>
<dbReference type="InterPro" id="IPR039005">
    <property type="entry name" value="CSPG_rpt"/>
</dbReference>
<feature type="domain" description="Calx-beta" evidence="11">
    <location>
        <begin position="2178"/>
        <end position="2278"/>
    </location>
</feature>
<dbReference type="GO" id="GO:0007154">
    <property type="term" value="P:cell communication"/>
    <property type="evidence" value="ECO:0007669"/>
    <property type="project" value="InterPro"/>
</dbReference>
<feature type="region of interest" description="Disordered" evidence="9">
    <location>
        <begin position="2952"/>
        <end position="3009"/>
    </location>
</feature>
<evidence type="ECO:0000256" key="5">
    <source>
        <dbReference type="ARBA" id="ARBA00022837"/>
    </source>
</evidence>
<evidence type="ECO:0000256" key="6">
    <source>
        <dbReference type="ARBA" id="ARBA00022889"/>
    </source>
</evidence>
<dbReference type="PANTHER" id="PTHR45739:SF15">
    <property type="entry name" value="FRAS1-RELATED EXTRACELLULAR MATRIX PROTEIN 3 PRECURSOR"/>
    <property type="match status" value="1"/>
</dbReference>
<dbReference type="Pfam" id="PF16184">
    <property type="entry name" value="Cadherin_3"/>
    <property type="match status" value="11"/>
</dbReference>
<dbReference type="InterPro" id="IPR045658">
    <property type="entry name" value="FRAS1-rel_N"/>
</dbReference>
<evidence type="ECO:0000256" key="7">
    <source>
        <dbReference type="ARBA" id="ARBA00023180"/>
    </source>
</evidence>
<reference evidence="12 13" key="1">
    <citation type="submission" date="2020-10" db="EMBL/GenBank/DDBJ databases">
        <title>Pygocentrus nattereri (red-bellied piranha) genome, fPygNat1, primary haplotype.</title>
        <authorList>
            <person name="Myers G."/>
            <person name="Meyer A."/>
            <person name="Karagic N."/>
            <person name="Pippel M."/>
            <person name="Winkler S."/>
            <person name="Tracey A."/>
            <person name="Wood J."/>
            <person name="Formenti G."/>
            <person name="Howe K."/>
            <person name="Fedrigo O."/>
            <person name="Jarvis E.D."/>
        </authorList>
    </citation>
    <scope>NUCLEOTIDE SEQUENCE [LARGE SCALE GENOMIC DNA]</scope>
</reference>